<dbReference type="Pfam" id="PF11951">
    <property type="entry name" value="Fungal_trans_2"/>
    <property type="match status" value="1"/>
</dbReference>
<dbReference type="EMBL" id="VIBQ01000013">
    <property type="protein sequence ID" value="KAB8346222.1"/>
    <property type="molecule type" value="Genomic_DNA"/>
</dbReference>
<feature type="compositionally biased region" description="Low complexity" evidence="2">
    <location>
        <begin position="839"/>
        <end position="850"/>
    </location>
</feature>
<comment type="caution">
    <text evidence="4">The sequence shown here is derived from an EMBL/GenBank/DDBJ whole genome shotgun (WGS) entry which is preliminary data.</text>
</comment>
<evidence type="ECO:0000256" key="2">
    <source>
        <dbReference type="SAM" id="MobiDB-lite"/>
    </source>
</evidence>
<dbReference type="Proteomes" id="UP000327013">
    <property type="component" value="Unassembled WGS sequence"/>
</dbReference>
<feature type="region of interest" description="Disordered" evidence="2">
    <location>
        <begin position="207"/>
        <end position="287"/>
    </location>
</feature>
<dbReference type="PANTHER" id="PTHR22775:SF47">
    <property type="entry name" value="MEIOTICALLY UP-REGULATED GENE 122 PROTEIN"/>
    <property type="match status" value="1"/>
</dbReference>
<dbReference type="SMART" id="SM00313">
    <property type="entry name" value="PXA"/>
    <property type="match status" value="1"/>
</dbReference>
<dbReference type="PANTHER" id="PTHR22775">
    <property type="entry name" value="SORTING NEXIN"/>
    <property type="match status" value="1"/>
</dbReference>
<evidence type="ECO:0000259" key="3">
    <source>
        <dbReference type="PROSITE" id="PS51207"/>
    </source>
</evidence>
<feature type="region of interest" description="Disordered" evidence="2">
    <location>
        <begin position="1544"/>
        <end position="1687"/>
    </location>
</feature>
<dbReference type="OrthoDB" id="41200at2759"/>
<accession>A0A5N6KUY4</accession>
<feature type="region of interest" description="Disordered" evidence="2">
    <location>
        <begin position="300"/>
        <end position="338"/>
    </location>
</feature>
<proteinExistence type="inferred from homology"/>
<keyword evidence="5" id="KW-1185">Reference proteome</keyword>
<evidence type="ECO:0000313" key="4">
    <source>
        <dbReference type="EMBL" id="KAB8346222.1"/>
    </source>
</evidence>
<dbReference type="Pfam" id="PF02194">
    <property type="entry name" value="PXA"/>
    <property type="match status" value="1"/>
</dbReference>
<evidence type="ECO:0000256" key="1">
    <source>
        <dbReference type="ARBA" id="ARBA00010883"/>
    </source>
</evidence>
<feature type="compositionally biased region" description="Polar residues" evidence="2">
    <location>
        <begin position="853"/>
        <end position="862"/>
    </location>
</feature>
<feature type="compositionally biased region" description="Low complexity" evidence="2">
    <location>
        <begin position="1707"/>
        <end position="1718"/>
    </location>
</feature>
<dbReference type="PROSITE" id="PS51207">
    <property type="entry name" value="PXA"/>
    <property type="match status" value="1"/>
</dbReference>
<dbReference type="Pfam" id="PF08628">
    <property type="entry name" value="Nexin_C"/>
    <property type="match status" value="1"/>
</dbReference>
<feature type="region of interest" description="Disordered" evidence="2">
    <location>
        <begin position="959"/>
        <end position="979"/>
    </location>
</feature>
<feature type="compositionally biased region" description="Polar residues" evidence="2">
    <location>
        <begin position="1264"/>
        <end position="1297"/>
    </location>
</feature>
<feature type="compositionally biased region" description="Low complexity" evidence="2">
    <location>
        <begin position="215"/>
        <end position="227"/>
    </location>
</feature>
<feature type="compositionally biased region" description="Polar residues" evidence="2">
    <location>
        <begin position="1575"/>
        <end position="1586"/>
    </location>
</feature>
<feature type="region of interest" description="Disordered" evidence="2">
    <location>
        <begin position="110"/>
        <end position="166"/>
    </location>
</feature>
<organism evidence="4 5">
    <name type="scientific">Carpinus fangiana</name>
    <dbReference type="NCBI Taxonomy" id="176857"/>
    <lineage>
        <taxon>Eukaryota</taxon>
        <taxon>Viridiplantae</taxon>
        <taxon>Streptophyta</taxon>
        <taxon>Embryophyta</taxon>
        <taxon>Tracheophyta</taxon>
        <taxon>Spermatophyta</taxon>
        <taxon>Magnoliopsida</taxon>
        <taxon>eudicotyledons</taxon>
        <taxon>Gunneridae</taxon>
        <taxon>Pentapetalae</taxon>
        <taxon>rosids</taxon>
        <taxon>fabids</taxon>
        <taxon>Fagales</taxon>
        <taxon>Betulaceae</taxon>
        <taxon>Carpinus</taxon>
    </lineage>
</organism>
<feature type="compositionally biased region" description="Polar residues" evidence="2">
    <location>
        <begin position="1675"/>
        <end position="1684"/>
    </location>
</feature>
<dbReference type="InterPro" id="IPR021858">
    <property type="entry name" value="Fun_TF"/>
</dbReference>
<name>A0A5N6KUY4_9ROSI</name>
<dbReference type="CDD" id="cd06093">
    <property type="entry name" value="PX_domain"/>
    <property type="match status" value="1"/>
</dbReference>
<feature type="region of interest" description="Disordered" evidence="2">
    <location>
        <begin position="836"/>
        <end position="863"/>
    </location>
</feature>
<dbReference type="InterPro" id="IPR003114">
    <property type="entry name" value="Phox_assoc"/>
</dbReference>
<dbReference type="GO" id="GO:0031410">
    <property type="term" value="C:cytoplasmic vesicle"/>
    <property type="evidence" value="ECO:0007669"/>
    <property type="project" value="UniProtKB-ARBA"/>
</dbReference>
<feature type="region of interest" description="Disordered" evidence="2">
    <location>
        <begin position="1193"/>
        <end position="1219"/>
    </location>
</feature>
<dbReference type="Gene3D" id="3.30.1520.10">
    <property type="entry name" value="Phox-like domain"/>
    <property type="match status" value="1"/>
</dbReference>
<feature type="compositionally biased region" description="Low complexity" evidence="2">
    <location>
        <begin position="1594"/>
        <end position="1608"/>
    </location>
</feature>
<sequence>MAREGGRRVEVPWPTCARTPTVPPDLLDAGCRQAQAGRQMRGGARAAAHCATPWLLAGVHERAAAPAGLQAGGAICKARQEQGSARASNGVRGSLILGLNRSSGWIGEGESAARGPACSYPGGLEASAGSPRTPPTTPSTSTPVCPARPSRKRPAGHEATGQPDSCCSLMSVMTTPDDAPLRQDVILPNTRFVMVDKGWQRARKQSYTELPAPAPAASSRQPRRAGPGSSNQPPTPPESVSPPGSSAASASSKRSRKQQQQQQQQTKAAAPKLQFINASQPYHNRDPNVRMLVRSHVMKGVKREEKIARTSAEKSKAAKKPNTARPNPPTSTSSSTSIDTLAIDDDVEPTPTPSPPLALAKGSSMSLYGATPISARPESHRLLYYYRSVIGNAVYPFPSSLSFNPVETSWIPCALSDEVFFKTLMFSSASHLAFMSGGGKESTLPKVILQSVFRQLGDRLGERKNLSDATIGAVTCLAMVENMRGNFGNYQLHMTGLRDIIEQRGLADIEGQMQLKVYRTEVEGAVNFLSRPILPPYARVHLPLEDTTPLEFAPRLNTEDLQRLLVANGVCSQLVQTLCNIARFARSLEYVLSDRLRLMVPNSYDEDLVCLQLQLLVIAVGDEVGLTRAMRLGGMLFVKSTSRGVGVAPPSSRKLLKNLKDSLLVLHPEQKAAPLLLWLTFVGGAGSLGQPEHTWFVERLRMITTHVPGLQAWEDVLQCLRSILFVESIHRGPCQSLWEEMRGRLCTYEQRQNEISSHQLAPVPSESCVPIGLTIAPQKDSGEDTLQSLSALDTNAKLTDRPKPLAGTTSAFTFQLVAAIRGIAVSLPPATSALSTCEPSATSKASSTPPDAQPTSVSIQTKDGSDLPTLLRAATDRALTFLSNADNGTLGACLVGLSATTYVVLGRFGLVLIGVVGGVVLHATWEGSNGDAKIEESNRKREAGIEVARRLLDWRLTKSSEGAASPSDSDDAQEKTTDFSSFQPETAVALNSLTDAIVRDYVNWWYSPILPADLAFPAACRQTLASFISSLSVNLSRKRPADTFLEFTTNSSSVIIVILNELTTALSASPGSSAENALQTYLRLKPQSNLANILDEKHQSRKLKMVADDILENYLESNVYRCSPNRIFLREILANVILEMTIQTCSHAEWINEWIVYLLEDGEPELMREIDAGVEGVTPQGLGLKKEVRIEGGARLEENSSKPTGDHKRRVSRAEEAMDEAMREAQRLTQMIVEEEERKAREDKEQQEKEQSEKGQREKEPQEDIQNARSQTNLSEASDSTNNNHNVHTPTSSQSDASGELPRKASPQLPSRPLSSATPDLQHSPTQELSPQTQYQPLATQSVTAQSLPVVDELEPLASSSPVPLDEPAKAREPLTLRDAKISILDDLLQGDKRPLKSKPTTDYLIQIEPVSTSFTGWMISRTYSDFEVLHEVLRRISNISGCQFTNGHAEMPAWKGISKAYLKDELERYLTDAVKYVPLAESEGMKRFLERDRGLAKTPPNKMGFWPNPANVGKGMLDVLSKAPKEVAGSSKALFGNVQTAFGANQNSSRNSPSLSHPNRGASMSNTDLKDPSTLATQQRYSMTQDALRRPQSGGSPRPSMDSRSSSFLKDNPAVPLARHSSQSRQGSVAGDSLMHKLDLSLATVDQPRRRSETPEMTLPPRPDQISDDYNFASPKSATSTSLGIPEHVSHMSVDGTSFFEVPTHSPNASPNPASSPIERTPRVVKARQSPGKPSPSKQRPQRVKQPLVEQEAQVTVELLFAVISELYQLSSAWNIRRTLLTAAKTFLLRPGNPQLESIRVLLQESVLDANTSDSGIAGHINKLRENSMPTDEERAKWPAEKTDKEKEELRQKARKLLVQRGMPQALTSVMGAAASGEALGKVFDCLQVKEVARGVMFGLMLQLVRAVTQ</sequence>
<comment type="similarity">
    <text evidence="1">Belongs to the sorting nexin family.</text>
</comment>
<feature type="region of interest" description="Disordered" evidence="2">
    <location>
        <begin position="1236"/>
        <end position="1333"/>
    </location>
</feature>
<feature type="compositionally biased region" description="Low complexity" evidence="2">
    <location>
        <begin position="241"/>
        <end position="272"/>
    </location>
</feature>
<feature type="compositionally biased region" description="Polar residues" evidence="2">
    <location>
        <begin position="1544"/>
        <end position="1568"/>
    </location>
</feature>
<dbReference type="InterPro" id="IPR036871">
    <property type="entry name" value="PX_dom_sf"/>
</dbReference>
<evidence type="ECO:0000313" key="5">
    <source>
        <dbReference type="Proteomes" id="UP000327013"/>
    </source>
</evidence>
<feature type="compositionally biased region" description="Basic and acidic residues" evidence="2">
    <location>
        <begin position="301"/>
        <end position="316"/>
    </location>
</feature>
<feature type="compositionally biased region" description="Polar residues" evidence="2">
    <location>
        <begin position="1313"/>
        <end position="1333"/>
    </location>
</feature>
<dbReference type="GO" id="GO:0035091">
    <property type="term" value="F:phosphatidylinositol binding"/>
    <property type="evidence" value="ECO:0007669"/>
    <property type="project" value="InterPro"/>
</dbReference>
<dbReference type="InterPro" id="IPR013937">
    <property type="entry name" value="Sorting_nexin_C"/>
</dbReference>
<reference evidence="4 5" key="1">
    <citation type="submission" date="2019-06" db="EMBL/GenBank/DDBJ databases">
        <title>A chromosomal-level reference genome of Carpinus fangiana (Coryloideae, Betulaceae).</title>
        <authorList>
            <person name="Yang X."/>
            <person name="Wang Z."/>
            <person name="Zhang L."/>
            <person name="Hao G."/>
            <person name="Liu J."/>
            <person name="Yang Y."/>
        </authorList>
    </citation>
    <scope>NUCLEOTIDE SEQUENCE [LARGE SCALE GENOMIC DNA]</scope>
    <source>
        <strain evidence="4">Cfa_2016G</strain>
        <tissue evidence="4">Leaf</tissue>
    </source>
</reference>
<feature type="region of interest" description="Disordered" evidence="2">
    <location>
        <begin position="1699"/>
        <end position="1748"/>
    </location>
</feature>
<feature type="compositionally biased region" description="Basic and acidic residues" evidence="2">
    <location>
        <begin position="1236"/>
        <end position="1262"/>
    </location>
</feature>
<protein>
    <recommendedName>
        <fullName evidence="3">PXA domain-containing protein</fullName>
    </recommendedName>
</protein>
<feature type="domain" description="PXA" evidence="3">
    <location>
        <begin position="983"/>
        <end position="1163"/>
    </location>
</feature>
<dbReference type="SUPFAM" id="SSF64268">
    <property type="entry name" value="PX domain"/>
    <property type="match status" value="1"/>
</dbReference>
<gene>
    <name evidence="4" type="ORF">FH972_023267</name>
</gene>